<dbReference type="PANTHER" id="PTHR47893:SF1">
    <property type="entry name" value="REGULATORY PROTEIN PCHR"/>
    <property type="match status" value="1"/>
</dbReference>
<feature type="domain" description="HTH araC/xylS-type" evidence="4">
    <location>
        <begin position="9"/>
        <end position="107"/>
    </location>
</feature>
<dbReference type="AlphaFoldDB" id="A0A1I2ZKU9"/>
<protein>
    <submittedName>
        <fullName evidence="5">AraC-type DNA-binding protein</fullName>
    </submittedName>
</protein>
<dbReference type="GO" id="GO:0003700">
    <property type="term" value="F:DNA-binding transcription factor activity"/>
    <property type="evidence" value="ECO:0007669"/>
    <property type="project" value="InterPro"/>
</dbReference>
<accession>A0A1I2ZKU9</accession>
<dbReference type="PRINTS" id="PR00032">
    <property type="entry name" value="HTHARAC"/>
</dbReference>
<dbReference type="Proteomes" id="UP000199666">
    <property type="component" value="Unassembled WGS sequence"/>
</dbReference>
<dbReference type="InterPro" id="IPR018060">
    <property type="entry name" value="HTH_AraC"/>
</dbReference>
<reference evidence="5 6" key="1">
    <citation type="submission" date="2016-10" db="EMBL/GenBank/DDBJ databases">
        <authorList>
            <person name="de Groot N.N."/>
        </authorList>
    </citation>
    <scope>NUCLEOTIDE SEQUENCE [LARGE SCALE GENOMIC DNA]</scope>
    <source>
        <strain evidence="5 6">DSM 18684</strain>
    </source>
</reference>
<keyword evidence="3" id="KW-0804">Transcription</keyword>
<evidence type="ECO:0000256" key="3">
    <source>
        <dbReference type="ARBA" id="ARBA00023163"/>
    </source>
</evidence>
<evidence type="ECO:0000313" key="5">
    <source>
        <dbReference type="EMBL" id="SFH37741.1"/>
    </source>
</evidence>
<dbReference type="Gene3D" id="1.10.10.60">
    <property type="entry name" value="Homeodomain-like"/>
    <property type="match status" value="2"/>
</dbReference>
<keyword evidence="2 5" id="KW-0238">DNA-binding</keyword>
<dbReference type="OrthoDB" id="799767at2"/>
<gene>
    <name evidence="5" type="ORF">SAMN04489864_11061</name>
</gene>
<organism evidence="5 6">
    <name type="scientific">Pedobacter insulae</name>
    <dbReference type="NCBI Taxonomy" id="414048"/>
    <lineage>
        <taxon>Bacteria</taxon>
        <taxon>Pseudomonadati</taxon>
        <taxon>Bacteroidota</taxon>
        <taxon>Sphingobacteriia</taxon>
        <taxon>Sphingobacteriales</taxon>
        <taxon>Sphingobacteriaceae</taxon>
        <taxon>Pedobacter</taxon>
    </lineage>
</organism>
<dbReference type="Pfam" id="PF12833">
    <property type="entry name" value="HTH_18"/>
    <property type="match status" value="1"/>
</dbReference>
<dbReference type="RefSeq" id="WP_090996456.1">
    <property type="nucleotide sequence ID" value="NZ_FOPP01000010.1"/>
</dbReference>
<keyword evidence="1" id="KW-0805">Transcription regulation</keyword>
<evidence type="ECO:0000313" key="6">
    <source>
        <dbReference type="Proteomes" id="UP000199666"/>
    </source>
</evidence>
<dbReference type="InterPro" id="IPR009057">
    <property type="entry name" value="Homeodomain-like_sf"/>
</dbReference>
<dbReference type="InterPro" id="IPR018062">
    <property type="entry name" value="HTH_AraC-typ_CS"/>
</dbReference>
<dbReference type="PROSITE" id="PS01124">
    <property type="entry name" value="HTH_ARAC_FAMILY_2"/>
    <property type="match status" value="1"/>
</dbReference>
<dbReference type="STRING" id="414048.SAMN04489864_11061"/>
<dbReference type="SMART" id="SM00342">
    <property type="entry name" value="HTH_ARAC"/>
    <property type="match status" value="1"/>
</dbReference>
<dbReference type="EMBL" id="FOPP01000010">
    <property type="protein sequence ID" value="SFH37741.1"/>
    <property type="molecule type" value="Genomic_DNA"/>
</dbReference>
<dbReference type="PANTHER" id="PTHR47893">
    <property type="entry name" value="REGULATORY PROTEIN PCHR"/>
    <property type="match status" value="1"/>
</dbReference>
<dbReference type="PROSITE" id="PS00041">
    <property type="entry name" value="HTH_ARAC_FAMILY_1"/>
    <property type="match status" value="1"/>
</dbReference>
<evidence type="ECO:0000256" key="1">
    <source>
        <dbReference type="ARBA" id="ARBA00023015"/>
    </source>
</evidence>
<sequence>MRVVHDHIVALKEFIEGHLDETLSISVIADNYCVSISTLRKQFKKQYSIPLYKFILKQRMERAMLMLKERRHSITDISLMVGYNDLSNFTHAFTNYFGATPSCIVKNFDETAK</sequence>
<evidence type="ECO:0000256" key="2">
    <source>
        <dbReference type="ARBA" id="ARBA00023125"/>
    </source>
</evidence>
<keyword evidence="6" id="KW-1185">Reference proteome</keyword>
<dbReference type="SUPFAM" id="SSF46689">
    <property type="entry name" value="Homeodomain-like"/>
    <property type="match status" value="2"/>
</dbReference>
<dbReference type="InterPro" id="IPR053142">
    <property type="entry name" value="PchR_regulatory_protein"/>
</dbReference>
<proteinExistence type="predicted"/>
<name>A0A1I2ZKU9_9SPHI</name>
<dbReference type="GO" id="GO:0043565">
    <property type="term" value="F:sequence-specific DNA binding"/>
    <property type="evidence" value="ECO:0007669"/>
    <property type="project" value="InterPro"/>
</dbReference>
<evidence type="ECO:0000259" key="4">
    <source>
        <dbReference type="PROSITE" id="PS01124"/>
    </source>
</evidence>
<dbReference type="InterPro" id="IPR020449">
    <property type="entry name" value="Tscrpt_reg_AraC-type_HTH"/>
</dbReference>